<evidence type="ECO:0000313" key="2">
    <source>
        <dbReference type="EMBL" id="BAO30454.1"/>
    </source>
</evidence>
<feature type="domain" description="Serine aminopeptidase S33" evidence="1">
    <location>
        <begin position="24"/>
        <end position="118"/>
    </location>
</feature>
<proteinExistence type="predicted"/>
<name>W0SGP0_9PROT</name>
<sequence>MERITLTARDGHKLAAYRFDPDGPARGHVIIAAAMAVPQSFYAAFARHLATRGYTAWTFDYRGIGESRTGSMRRVKADLSDWLNKDYDALVQEVGEMSPKLPVFVVGHSFGGQVAPLLPSRECLAGLVNIAVGSGSLRHNTPRIRRSAPLMWHVLAPVFCPIFGYFPGERLGVIGDLPTGAMFQWRRWCLTPDYLLSGEPGAREAYASADYPVLALTFADDELLLEDGSRLIHGAYRKRPVDYRLVDPAHHDLPRIGHFGFFKPQSEAALWPLVTDWLDSTS</sequence>
<dbReference type="STRING" id="1223802.SUTH_02675"/>
<protein>
    <submittedName>
        <fullName evidence="2">Alpha/beta hydrolase</fullName>
    </submittedName>
</protein>
<dbReference type="SUPFAM" id="SSF53474">
    <property type="entry name" value="alpha/beta-Hydrolases"/>
    <property type="match status" value="1"/>
</dbReference>
<dbReference type="KEGG" id="shd:SUTH_02675"/>
<reference evidence="2 3" key="1">
    <citation type="journal article" date="2014" name="Syst. Appl. Microbiol.">
        <title>Complete genomes of freshwater sulfur oxidizers Sulfuricella denitrificans skB26 and Sulfuritalea hydrogenivorans sk43H: genetic insights into the sulfur oxidation pathway of betaproteobacteria.</title>
        <authorList>
            <person name="Watanabe T."/>
            <person name="Kojima H."/>
            <person name="Fukui M."/>
        </authorList>
    </citation>
    <scope>NUCLEOTIDE SEQUENCE [LARGE SCALE GENOMIC DNA]</scope>
    <source>
        <strain evidence="2">DSM22779</strain>
    </source>
</reference>
<dbReference type="GO" id="GO:0016787">
    <property type="term" value="F:hydrolase activity"/>
    <property type="evidence" value="ECO:0007669"/>
    <property type="project" value="UniProtKB-KW"/>
</dbReference>
<evidence type="ECO:0000259" key="1">
    <source>
        <dbReference type="Pfam" id="PF12146"/>
    </source>
</evidence>
<dbReference type="Pfam" id="PF12146">
    <property type="entry name" value="Hydrolase_4"/>
    <property type="match status" value="1"/>
</dbReference>
<dbReference type="InterPro" id="IPR022742">
    <property type="entry name" value="Hydrolase_4"/>
</dbReference>
<dbReference type="PANTHER" id="PTHR11614">
    <property type="entry name" value="PHOSPHOLIPASE-RELATED"/>
    <property type="match status" value="1"/>
</dbReference>
<dbReference type="OrthoDB" id="9785076at2"/>
<dbReference type="Proteomes" id="UP000031637">
    <property type="component" value="Chromosome"/>
</dbReference>
<evidence type="ECO:0000313" key="3">
    <source>
        <dbReference type="Proteomes" id="UP000031637"/>
    </source>
</evidence>
<dbReference type="AlphaFoldDB" id="W0SGP0"/>
<dbReference type="InterPro" id="IPR029058">
    <property type="entry name" value="AB_hydrolase_fold"/>
</dbReference>
<dbReference type="HOGENOM" id="CLU_058232_0_1_4"/>
<keyword evidence="3" id="KW-1185">Reference proteome</keyword>
<gene>
    <name evidence="2" type="ORF">SUTH_02675</name>
</gene>
<dbReference type="InterPro" id="IPR051044">
    <property type="entry name" value="MAG_DAG_Lipase"/>
</dbReference>
<dbReference type="EMBL" id="AP012547">
    <property type="protein sequence ID" value="BAO30454.1"/>
    <property type="molecule type" value="Genomic_DNA"/>
</dbReference>
<accession>W0SGP0</accession>
<dbReference type="InterPro" id="IPR017208">
    <property type="entry name" value="UCP037442_abhydr"/>
</dbReference>
<keyword evidence="2" id="KW-0378">Hydrolase</keyword>
<dbReference type="PIRSF" id="PIRSF037442">
    <property type="entry name" value="UCP037442_abhydr"/>
    <property type="match status" value="1"/>
</dbReference>
<dbReference type="RefSeq" id="WP_041099874.1">
    <property type="nucleotide sequence ID" value="NZ_AP012547.1"/>
</dbReference>
<organism evidence="2 3">
    <name type="scientific">Sulfuritalea hydrogenivorans sk43H</name>
    <dbReference type="NCBI Taxonomy" id="1223802"/>
    <lineage>
        <taxon>Bacteria</taxon>
        <taxon>Pseudomonadati</taxon>
        <taxon>Pseudomonadota</taxon>
        <taxon>Betaproteobacteria</taxon>
        <taxon>Nitrosomonadales</taxon>
        <taxon>Sterolibacteriaceae</taxon>
        <taxon>Sulfuritalea</taxon>
    </lineage>
</organism>
<dbReference type="Gene3D" id="3.40.50.1820">
    <property type="entry name" value="alpha/beta hydrolase"/>
    <property type="match status" value="1"/>
</dbReference>